<dbReference type="AlphaFoldDB" id="A0A089YR66"/>
<dbReference type="Proteomes" id="UP000029499">
    <property type="component" value="Chromosome"/>
</dbReference>
<evidence type="ECO:0000313" key="2">
    <source>
        <dbReference type="Proteomes" id="UP000029499"/>
    </source>
</evidence>
<dbReference type="RefSeq" id="WP_043192100.1">
    <property type="nucleotide sequence ID" value="NZ_CP009533.1"/>
</dbReference>
<dbReference type="KEGG" id="prh:LT40_16525"/>
<evidence type="ECO:0000313" key="1">
    <source>
        <dbReference type="EMBL" id="AIS18903.1"/>
    </source>
</evidence>
<keyword evidence="2" id="KW-1185">Reference proteome</keyword>
<dbReference type="HOGENOM" id="CLU_2635394_0_0_6"/>
<organism evidence="1 2">
    <name type="scientific">Pseudomonas rhizosphaerae</name>
    <dbReference type="NCBI Taxonomy" id="216142"/>
    <lineage>
        <taxon>Bacteria</taxon>
        <taxon>Pseudomonadati</taxon>
        <taxon>Pseudomonadota</taxon>
        <taxon>Gammaproteobacteria</taxon>
        <taxon>Pseudomonadales</taxon>
        <taxon>Pseudomonadaceae</taxon>
        <taxon>Pseudomonas</taxon>
    </lineage>
</organism>
<protein>
    <submittedName>
        <fullName evidence="1">Uncharacterized protein</fullName>
    </submittedName>
</protein>
<reference evidence="1 2" key="1">
    <citation type="journal article" date="2015" name="J. Biotechnol.">
        <title>Complete genome sequence of Pseudomonas rhizosphaerae IH5T (=DSM 16299T), a phosphate-solubilizing rhizobacterium for bacterial biofertilizer.</title>
        <authorList>
            <person name="Kwak Y."/>
            <person name="Jung B.K."/>
            <person name="Shin J.H."/>
        </authorList>
    </citation>
    <scope>NUCLEOTIDE SEQUENCE [LARGE SCALE GENOMIC DNA]</scope>
    <source>
        <strain evidence="1">DSM 16299</strain>
    </source>
</reference>
<sequence length="77" mass="8918">MQIYGYKRKGKRLETMKEVSIVATPRELKTVIKMLKRAVAEMEGKKKLRVDHLHFQDLHKPADPKSGDFIVMITPPN</sequence>
<gene>
    <name evidence="1" type="ORF">LT40_16525</name>
</gene>
<accession>A0A089YR66</accession>
<proteinExistence type="predicted"/>
<dbReference type="EMBL" id="CP009533">
    <property type="protein sequence ID" value="AIS18903.1"/>
    <property type="molecule type" value="Genomic_DNA"/>
</dbReference>
<name>A0A089YR66_9PSED</name>